<protein>
    <submittedName>
        <fullName evidence="2">Uncharacterized protein</fullName>
    </submittedName>
</protein>
<dbReference type="RefSeq" id="WP_095371131.1">
    <property type="nucleotide sequence ID" value="NZ_CP022983.1"/>
</dbReference>
<dbReference type="EMBL" id="CP022983">
    <property type="protein sequence ID" value="ASV67557.1"/>
    <property type="molecule type" value="Genomic_DNA"/>
</dbReference>
<dbReference type="AlphaFoldDB" id="A0A248TH69"/>
<keyword evidence="1" id="KW-0812">Transmembrane</keyword>
<dbReference type="KEGG" id="bko:CKF48_09620"/>
<dbReference type="Proteomes" id="UP000215137">
    <property type="component" value="Chromosome"/>
</dbReference>
<keyword evidence="3" id="KW-1185">Reference proteome</keyword>
<name>A0A248TH69_9BACI</name>
<organism evidence="2 3">
    <name type="scientific">Cytobacillus kochii</name>
    <dbReference type="NCBI Taxonomy" id="859143"/>
    <lineage>
        <taxon>Bacteria</taxon>
        <taxon>Bacillati</taxon>
        <taxon>Bacillota</taxon>
        <taxon>Bacilli</taxon>
        <taxon>Bacillales</taxon>
        <taxon>Bacillaceae</taxon>
        <taxon>Cytobacillus</taxon>
    </lineage>
</organism>
<gene>
    <name evidence="2" type="ORF">CKF48_09620</name>
</gene>
<keyword evidence="1" id="KW-1133">Transmembrane helix</keyword>
<proteinExistence type="predicted"/>
<feature type="transmembrane region" description="Helical" evidence="1">
    <location>
        <begin position="15"/>
        <end position="37"/>
    </location>
</feature>
<sequence>MSKFGVEYEYPKLKFHVLLEHLGCFLLRFIGHMSVYIHRGLNMVYERMKEVSHIVGLDLLDYLIVTHKSEYRSLREIGDLERRTILNK</sequence>
<keyword evidence="1" id="KW-0472">Membrane</keyword>
<evidence type="ECO:0000256" key="1">
    <source>
        <dbReference type="SAM" id="Phobius"/>
    </source>
</evidence>
<evidence type="ECO:0000313" key="2">
    <source>
        <dbReference type="EMBL" id="ASV67557.1"/>
    </source>
</evidence>
<reference evidence="2 3" key="1">
    <citation type="submission" date="2017-08" db="EMBL/GenBank/DDBJ databases">
        <title>Complete Genome Sequence of Bacillus kochii Oregon-R-modENCODE STRAIN BDGP4, isolated from Drosophila melanogaster gut.</title>
        <authorList>
            <person name="Wan K.H."/>
            <person name="Yu C."/>
            <person name="Park S."/>
            <person name="Hammonds A.S."/>
            <person name="Booth B.W."/>
            <person name="Celniker S.E."/>
        </authorList>
    </citation>
    <scope>NUCLEOTIDE SEQUENCE [LARGE SCALE GENOMIC DNA]</scope>
    <source>
        <strain evidence="2 3">BDGP4</strain>
    </source>
</reference>
<accession>A0A248TH69</accession>
<evidence type="ECO:0000313" key="3">
    <source>
        <dbReference type="Proteomes" id="UP000215137"/>
    </source>
</evidence>